<dbReference type="STRING" id="1480615.AWJ14_07385"/>
<dbReference type="RefSeq" id="WP_066180133.1">
    <property type="nucleotide sequence ID" value="NZ_LQZT01000023.1"/>
</dbReference>
<comment type="caution">
    <text evidence="2">The sequence shown here is derived from an EMBL/GenBank/DDBJ whole genome shotgun (WGS) entry which is preliminary data.</text>
</comment>
<dbReference type="InterPro" id="IPR021327">
    <property type="entry name" value="DUF2934"/>
</dbReference>
<evidence type="ECO:0000313" key="2">
    <source>
        <dbReference type="EMBL" id="OCW56969.1"/>
    </source>
</evidence>
<feature type="region of interest" description="Disordered" evidence="1">
    <location>
        <begin position="1"/>
        <end position="107"/>
    </location>
</feature>
<proteinExistence type="predicted"/>
<keyword evidence="3" id="KW-1185">Reference proteome</keyword>
<reference evidence="2 3" key="1">
    <citation type="submission" date="2015-12" db="EMBL/GenBank/DDBJ databases">
        <authorList>
            <person name="Shamseldin A."/>
            <person name="Moawad H."/>
            <person name="Abd El-Rahim W.M."/>
            <person name="Sadowsky M.J."/>
        </authorList>
    </citation>
    <scope>NUCLEOTIDE SEQUENCE [LARGE SCALE GENOMIC DNA]</scope>
    <source>
        <strain evidence="2 3">JC234</strain>
    </source>
</reference>
<dbReference type="Proteomes" id="UP000094795">
    <property type="component" value="Unassembled WGS sequence"/>
</dbReference>
<feature type="compositionally biased region" description="Low complexity" evidence="1">
    <location>
        <begin position="58"/>
        <end position="82"/>
    </location>
</feature>
<feature type="compositionally biased region" description="Basic residues" evidence="1">
    <location>
        <begin position="98"/>
        <end position="107"/>
    </location>
</feature>
<dbReference type="Pfam" id="PF11154">
    <property type="entry name" value="DUF2934"/>
    <property type="match status" value="1"/>
</dbReference>
<evidence type="ECO:0000313" key="3">
    <source>
        <dbReference type="Proteomes" id="UP000094795"/>
    </source>
</evidence>
<dbReference type="AlphaFoldDB" id="A0A1C1YTY1"/>
<sequence>MDDHEHSIRQRAYEIWESEGRPAGRATHHWEQARAELSEARAQATAAPAAKAPKKPAAPKSAAKAGTAKPAAKAKAGKAATGQVAPVDRDLAVLGKKPTAKRKPAKS</sequence>
<evidence type="ECO:0008006" key="4">
    <source>
        <dbReference type="Google" id="ProtNLM"/>
    </source>
</evidence>
<feature type="compositionally biased region" description="Basic and acidic residues" evidence="1">
    <location>
        <begin position="1"/>
        <end position="39"/>
    </location>
</feature>
<protein>
    <recommendedName>
        <fullName evidence="4">DUF2934 domain-containing protein</fullName>
    </recommendedName>
</protein>
<dbReference type="EMBL" id="LQZT01000023">
    <property type="protein sequence ID" value="OCW56969.1"/>
    <property type="molecule type" value="Genomic_DNA"/>
</dbReference>
<name>A0A1C1YTY1_9HYPH</name>
<organism evidence="2 3">
    <name type="scientific">Hoeflea olei</name>
    <dbReference type="NCBI Taxonomy" id="1480615"/>
    <lineage>
        <taxon>Bacteria</taxon>
        <taxon>Pseudomonadati</taxon>
        <taxon>Pseudomonadota</taxon>
        <taxon>Alphaproteobacteria</taxon>
        <taxon>Hyphomicrobiales</taxon>
        <taxon>Rhizobiaceae</taxon>
        <taxon>Hoeflea</taxon>
    </lineage>
</organism>
<dbReference type="OrthoDB" id="9811127at2"/>
<gene>
    <name evidence="2" type="ORF">AWJ14_07385</name>
</gene>
<accession>A0A1C1YTY1</accession>
<evidence type="ECO:0000256" key="1">
    <source>
        <dbReference type="SAM" id="MobiDB-lite"/>
    </source>
</evidence>